<feature type="transmembrane region" description="Helical" evidence="6">
    <location>
        <begin position="387"/>
        <end position="411"/>
    </location>
</feature>
<dbReference type="InterPro" id="IPR011701">
    <property type="entry name" value="MFS"/>
</dbReference>
<evidence type="ECO:0000313" key="8">
    <source>
        <dbReference type="EMBL" id="KIW88482.1"/>
    </source>
</evidence>
<keyword evidence="3 6" id="KW-0812">Transmembrane</keyword>
<keyword evidence="2" id="KW-0813">Transport</keyword>
<dbReference type="GeneID" id="27703979"/>
<dbReference type="InterPro" id="IPR020846">
    <property type="entry name" value="MFS_dom"/>
</dbReference>
<keyword evidence="9" id="KW-1185">Reference proteome</keyword>
<name>A0A0D2FPB2_CLAB1</name>
<feature type="transmembrane region" description="Helical" evidence="6">
    <location>
        <begin position="130"/>
        <end position="150"/>
    </location>
</feature>
<dbReference type="FunFam" id="1.20.1250.20:FF:000013">
    <property type="entry name" value="MFS general substrate transporter"/>
    <property type="match status" value="1"/>
</dbReference>
<dbReference type="InterPro" id="IPR036259">
    <property type="entry name" value="MFS_trans_sf"/>
</dbReference>
<keyword evidence="4 6" id="KW-1133">Transmembrane helix</keyword>
<evidence type="ECO:0000256" key="2">
    <source>
        <dbReference type="ARBA" id="ARBA00022448"/>
    </source>
</evidence>
<feature type="domain" description="Major facilitator superfamily (MFS) profile" evidence="7">
    <location>
        <begin position="64"/>
        <end position="481"/>
    </location>
</feature>
<proteinExistence type="predicted"/>
<dbReference type="PANTHER" id="PTHR43791:SF48">
    <property type="entry name" value="TRANSPORTER, PUTATIVE (AFU_ORTHOLOGUE AFUA_4G01000)-RELATED"/>
    <property type="match status" value="1"/>
</dbReference>
<dbReference type="GO" id="GO:0016020">
    <property type="term" value="C:membrane"/>
    <property type="evidence" value="ECO:0007669"/>
    <property type="project" value="UniProtKB-SubCell"/>
</dbReference>
<dbReference type="SUPFAM" id="SSF103473">
    <property type="entry name" value="MFS general substrate transporter"/>
    <property type="match status" value="1"/>
</dbReference>
<dbReference type="GO" id="GO:0022857">
    <property type="term" value="F:transmembrane transporter activity"/>
    <property type="evidence" value="ECO:0007669"/>
    <property type="project" value="InterPro"/>
</dbReference>
<feature type="transmembrane region" description="Helical" evidence="6">
    <location>
        <begin position="423"/>
        <end position="444"/>
    </location>
</feature>
<feature type="transmembrane region" description="Helical" evidence="6">
    <location>
        <begin position="456"/>
        <end position="476"/>
    </location>
</feature>
<feature type="transmembrane region" description="Helical" evidence="6">
    <location>
        <begin position="102"/>
        <end position="123"/>
    </location>
</feature>
<dbReference type="EMBL" id="KN846999">
    <property type="protein sequence ID" value="KIW88482.1"/>
    <property type="molecule type" value="Genomic_DNA"/>
</dbReference>
<keyword evidence="5 6" id="KW-0472">Membrane</keyword>
<evidence type="ECO:0000256" key="6">
    <source>
        <dbReference type="SAM" id="Phobius"/>
    </source>
</evidence>
<evidence type="ECO:0000256" key="1">
    <source>
        <dbReference type="ARBA" id="ARBA00004141"/>
    </source>
</evidence>
<feature type="transmembrane region" description="Helical" evidence="6">
    <location>
        <begin position="190"/>
        <end position="213"/>
    </location>
</feature>
<dbReference type="PROSITE" id="PS50850">
    <property type="entry name" value="MFS"/>
    <property type="match status" value="1"/>
</dbReference>
<dbReference type="AlphaFoldDB" id="A0A0D2FPB2"/>
<dbReference type="OrthoDB" id="2985014at2759"/>
<evidence type="ECO:0000313" key="9">
    <source>
        <dbReference type="Proteomes" id="UP000053789"/>
    </source>
</evidence>
<dbReference type="FunFam" id="1.20.1250.20:FF:000034">
    <property type="entry name" value="MFS general substrate transporter"/>
    <property type="match status" value="1"/>
</dbReference>
<feature type="transmembrane region" description="Helical" evidence="6">
    <location>
        <begin position="225"/>
        <end position="245"/>
    </location>
</feature>
<evidence type="ECO:0000256" key="5">
    <source>
        <dbReference type="ARBA" id="ARBA00023136"/>
    </source>
</evidence>
<dbReference type="VEuPathDB" id="FungiDB:Z519_11051"/>
<feature type="transmembrane region" description="Helical" evidence="6">
    <location>
        <begin position="156"/>
        <end position="178"/>
    </location>
</feature>
<feature type="transmembrane region" description="Helical" evidence="6">
    <location>
        <begin position="362"/>
        <end position="381"/>
    </location>
</feature>
<feature type="transmembrane region" description="Helical" evidence="6">
    <location>
        <begin position="337"/>
        <end position="355"/>
    </location>
</feature>
<dbReference type="HOGENOM" id="CLU_001265_0_1_1"/>
<dbReference type="PANTHER" id="PTHR43791">
    <property type="entry name" value="PERMEASE-RELATED"/>
    <property type="match status" value="1"/>
</dbReference>
<dbReference type="Gene3D" id="1.20.1250.20">
    <property type="entry name" value="MFS general substrate transporter like domains"/>
    <property type="match status" value="2"/>
</dbReference>
<feature type="transmembrane region" description="Helical" evidence="6">
    <location>
        <begin position="290"/>
        <end position="317"/>
    </location>
</feature>
<organism evidence="8 9">
    <name type="scientific">Cladophialophora bantiana (strain ATCC 10958 / CBS 173.52 / CDC B-1940 / NIH 8579)</name>
    <name type="common">Xylohypha bantiana</name>
    <dbReference type="NCBI Taxonomy" id="1442370"/>
    <lineage>
        <taxon>Eukaryota</taxon>
        <taxon>Fungi</taxon>
        <taxon>Dikarya</taxon>
        <taxon>Ascomycota</taxon>
        <taxon>Pezizomycotina</taxon>
        <taxon>Eurotiomycetes</taxon>
        <taxon>Chaetothyriomycetidae</taxon>
        <taxon>Chaetothyriales</taxon>
        <taxon>Herpotrichiellaceae</taxon>
        <taxon>Cladophialophora</taxon>
    </lineage>
</organism>
<accession>A0A0D2FPB2</accession>
<evidence type="ECO:0000259" key="7">
    <source>
        <dbReference type="PROSITE" id="PS50850"/>
    </source>
</evidence>
<comment type="subcellular location">
    <subcellularLocation>
        <location evidence="1">Membrane</location>
        <topology evidence="1">Multi-pass membrane protein</topology>
    </subcellularLocation>
</comment>
<dbReference type="RefSeq" id="XP_016615151.1">
    <property type="nucleotide sequence ID" value="XM_016768764.1"/>
</dbReference>
<protein>
    <recommendedName>
        <fullName evidence="7">Major facilitator superfamily (MFS) profile domain-containing protein</fullName>
    </recommendedName>
</protein>
<gene>
    <name evidence="8" type="ORF">Z519_11051</name>
</gene>
<evidence type="ECO:0000256" key="4">
    <source>
        <dbReference type="ARBA" id="ARBA00022989"/>
    </source>
</evidence>
<evidence type="ECO:0000256" key="3">
    <source>
        <dbReference type="ARBA" id="ARBA00022692"/>
    </source>
</evidence>
<sequence>MDTSEKQQMSGELVHSATVEDVTKHDAHEAAERGHVATDDWGNPLVEFDAAAEKRLRRKIDMFVMPTVCLLYLFCFIDRANIGNAKIVGFEKDLGLHGYDYNRVLTLFYISYIVFEIPCNLVCKWIGPGWFLPASTTGFGVLTLAMAFINDISAAYAVRFLLGIFEAGMLPGIAYYLSRWYRRDELTFRLSLYMVMTPLAGAFGGLLASAILTLDHFGSLHRWRMIFGIEGIITICLGLIAFLTVTDHPATARWLTQDERDLAIARIKSERMASTEVLDRFDRAKIYKGIYSPVTLTVGMVFLLAGVSSQGLAVFLPTIVKTIYPKTSVVSQQLHTVPPYVVGAFTAVFIPYLSYKLNTRQIFFIISAPPMMIGYAMFVGTQVTDPYARYGATFLITAGIFVYGTMVNAQVSANVISDTARAAAIGANTMLGNIGGLISMWSYLPLDAPDFRIGNGLNLATTSLIFLLSVSLLLWMRADNKKREKRDAQSLLAGLSLLEIQDLEWKHPYFKWRP</sequence>
<feature type="transmembrane region" description="Helical" evidence="6">
    <location>
        <begin position="63"/>
        <end position="82"/>
    </location>
</feature>
<reference evidence="8" key="1">
    <citation type="submission" date="2015-01" db="EMBL/GenBank/DDBJ databases">
        <title>The Genome Sequence of Cladophialophora bantiana CBS 173.52.</title>
        <authorList>
            <consortium name="The Broad Institute Genomics Platform"/>
            <person name="Cuomo C."/>
            <person name="de Hoog S."/>
            <person name="Gorbushina A."/>
            <person name="Stielow B."/>
            <person name="Teixiera M."/>
            <person name="Abouelleil A."/>
            <person name="Chapman S.B."/>
            <person name="Priest M."/>
            <person name="Young S.K."/>
            <person name="Wortman J."/>
            <person name="Nusbaum C."/>
            <person name="Birren B."/>
        </authorList>
    </citation>
    <scope>NUCLEOTIDE SEQUENCE [LARGE SCALE GENOMIC DNA]</scope>
    <source>
        <strain evidence="8">CBS 173.52</strain>
    </source>
</reference>
<dbReference type="Pfam" id="PF07690">
    <property type="entry name" value="MFS_1"/>
    <property type="match status" value="1"/>
</dbReference>
<dbReference type="Proteomes" id="UP000053789">
    <property type="component" value="Unassembled WGS sequence"/>
</dbReference>